<evidence type="ECO:0000256" key="5">
    <source>
        <dbReference type="ARBA" id="ARBA00022679"/>
    </source>
</evidence>
<keyword evidence="6" id="KW-0548">Nucleotidyltransferase</keyword>
<evidence type="ECO:0000256" key="1">
    <source>
        <dbReference type="ARBA" id="ARBA00002324"/>
    </source>
</evidence>
<dbReference type="InterPro" id="IPR004821">
    <property type="entry name" value="Cyt_trans-like"/>
</dbReference>
<dbReference type="InterPro" id="IPR017437">
    <property type="entry name" value="ATP-NAD_kinase_PpnK-typ_C"/>
</dbReference>
<dbReference type="InterPro" id="IPR005248">
    <property type="entry name" value="NadD/NMNAT"/>
</dbReference>
<dbReference type="GO" id="GO:0051287">
    <property type="term" value="F:NAD binding"/>
    <property type="evidence" value="ECO:0007669"/>
    <property type="project" value="UniProtKB-ARBA"/>
</dbReference>
<dbReference type="InterPro" id="IPR002504">
    <property type="entry name" value="NADK"/>
</dbReference>
<dbReference type="SUPFAM" id="SSF52374">
    <property type="entry name" value="Nucleotidylyl transferase"/>
    <property type="match status" value="1"/>
</dbReference>
<dbReference type="EMBL" id="MFGB01000023">
    <property type="protein sequence ID" value="OGF25135.1"/>
    <property type="molecule type" value="Genomic_DNA"/>
</dbReference>
<dbReference type="CDD" id="cd02165">
    <property type="entry name" value="NMNAT"/>
    <property type="match status" value="1"/>
</dbReference>
<dbReference type="GO" id="GO:0006741">
    <property type="term" value="P:NADP+ biosynthetic process"/>
    <property type="evidence" value="ECO:0007669"/>
    <property type="project" value="InterPro"/>
</dbReference>
<dbReference type="EC" id="2.7.7.18" evidence="3"/>
<evidence type="ECO:0000256" key="2">
    <source>
        <dbReference type="ARBA" id="ARBA00005019"/>
    </source>
</evidence>
<keyword evidence="5" id="KW-0808">Transferase</keyword>
<dbReference type="AlphaFoldDB" id="A0A1F5SEJ1"/>
<sequence length="458" mass="50742">MKRKVALFGGSFNPLGTHHINIIKKLLPEFDEIIVVLCGPRPDKATTNDIEPVHRAAMADLALRGLPEKVRVDHADLSNNVFTRTHELEKRYGIRGEVWHVIGFDLVQGGSEGRAAIQREWERGEELWKESNFVVVKRSGYEWNEADLPPRHTVISPDHSGSSTEIRNRVFNHKPVDDLVAPEVAAYIKRYNLYRGIFPQQKAILELNRLKPFFVADEKNGKAVEIKNRSGESAGLKEANAIVVIGGDGTMLRAIRKYWALRLPFIGVNAGHQGFLLNEGDPDILNKPFVVYQLPLLSVLIKNSKGERIQTVGFADAWAERRGGQSAWFEVKLDGCFIPKVAGDGLLVATAAGSTGYARHIAGFSLPPYASHLILAGMNIAEPANWKNSVISRDAAVEFKTIGGKKRPVRGFVDGVPLGDIESMRVSQSRVAAVELAFLRESDIVAKHTRLNLPYLIS</sequence>
<name>A0A1F5SEJ1_9BACT</name>
<dbReference type="GO" id="GO:0009435">
    <property type="term" value="P:NAD+ biosynthetic process"/>
    <property type="evidence" value="ECO:0007669"/>
    <property type="project" value="UniProtKB-UniPathway"/>
</dbReference>
<dbReference type="InterPro" id="IPR016064">
    <property type="entry name" value="NAD/diacylglycerol_kinase_sf"/>
</dbReference>
<dbReference type="Gene3D" id="3.40.50.620">
    <property type="entry name" value="HUPs"/>
    <property type="match status" value="1"/>
</dbReference>
<evidence type="ECO:0000256" key="8">
    <source>
        <dbReference type="ARBA" id="ARBA00022777"/>
    </source>
</evidence>
<evidence type="ECO:0000313" key="15">
    <source>
        <dbReference type="EMBL" id="OGF25135.1"/>
    </source>
</evidence>
<keyword evidence="7" id="KW-0547">Nucleotide-binding</keyword>
<dbReference type="GO" id="GO:0004515">
    <property type="term" value="F:nicotinate-nucleotide adenylyltransferase activity"/>
    <property type="evidence" value="ECO:0007669"/>
    <property type="project" value="UniProtKB-EC"/>
</dbReference>
<evidence type="ECO:0000313" key="16">
    <source>
        <dbReference type="Proteomes" id="UP000178367"/>
    </source>
</evidence>
<keyword evidence="10" id="KW-0521">NADP</keyword>
<keyword evidence="11" id="KW-0520">NAD</keyword>
<comment type="catalytic activity">
    <reaction evidence="12">
        <text>NAD(+) + ATP = ADP + NADP(+) + H(+)</text>
        <dbReference type="Rhea" id="RHEA:18629"/>
        <dbReference type="ChEBI" id="CHEBI:15378"/>
        <dbReference type="ChEBI" id="CHEBI:30616"/>
        <dbReference type="ChEBI" id="CHEBI:57540"/>
        <dbReference type="ChEBI" id="CHEBI:58349"/>
        <dbReference type="ChEBI" id="CHEBI:456216"/>
        <dbReference type="EC" id="2.7.1.23"/>
    </reaction>
</comment>
<dbReference type="SUPFAM" id="SSF111331">
    <property type="entry name" value="NAD kinase/diacylglycerol kinase-like"/>
    <property type="match status" value="1"/>
</dbReference>
<accession>A0A1F5SEJ1</accession>
<evidence type="ECO:0000259" key="14">
    <source>
        <dbReference type="Pfam" id="PF01467"/>
    </source>
</evidence>
<dbReference type="UniPathway" id="UPA00253">
    <property type="reaction ID" value="UER00332"/>
</dbReference>
<evidence type="ECO:0000256" key="6">
    <source>
        <dbReference type="ARBA" id="ARBA00022695"/>
    </source>
</evidence>
<dbReference type="STRING" id="1797994.A2227_07345"/>
<dbReference type="Pfam" id="PF01467">
    <property type="entry name" value="CTP_transf_like"/>
    <property type="match status" value="1"/>
</dbReference>
<evidence type="ECO:0000256" key="9">
    <source>
        <dbReference type="ARBA" id="ARBA00022840"/>
    </source>
</evidence>
<reference evidence="15 16" key="1">
    <citation type="journal article" date="2016" name="Nat. Commun.">
        <title>Thousands of microbial genomes shed light on interconnected biogeochemical processes in an aquifer system.</title>
        <authorList>
            <person name="Anantharaman K."/>
            <person name="Brown C.T."/>
            <person name="Hug L.A."/>
            <person name="Sharon I."/>
            <person name="Castelle C.J."/>
            <person name="Probst A.J."/>
            <person name="Thomas B.C."/>
            <person name="Singh A."/>
            <person name="Wilkins M.J."/>
            <person name="Karaoz U."/>
            <person name="Brodie E.L."/>
            <person name="Williams K.H."/>
            <person name="Hubbard S.S."/>
            <person name="Banfield J.F."/>
        </authorList>
    </citation>
    <scope>NUCLEOTIDE SEQUENCE [LARGE SCALE GENOMIC DNA]</scope>
</reference>
<feature type="domain" description="Cytidyltransferase-like" evidence="14">
    <location>
        <begin position="7"/>
        <end position="169"/>
    </location>
</feature>
<dbReference type="Gene3D" id="2.60.200.30">
    <property type="entry name" value="Probable inorganic polyphosphate/atp-NAD kinase, domain 2"/>
    <property type="match status" value="1"/>
</dbReference>
<dbReference type="PANTHER" id="PTHR39321">
    <property type="entry name" value="NICOTINATE-NUCLEOTIDE ADENYLYLTRANSFERASE-RELATED"/>
    <property type="match status" value="1"/>
</dbReference>
<organism evidence="15 16">
    <name type="scientific">Candidatus Falkowbacteria bacterium RIFOXYA2_FULL_47_19</name>
    <dbReference type="NCBI Taxonomy" id="1797994"/>
    <lineage>
        <taxon>Bacteria</taxon>
        <taxon>Candidatus Falkowiibacteriota</taxon>
    </lineage>
</organism>
<dbReference type="Pfam" id="PF01513">
    <property type="entry name" value="NAD_kinase"/>
    <property type="match status" value="1"/>
</dbReference>
<keyword evidence="4" id="KW-0662">Pyridine nucleotide biosynthesis</keyword>
<dbReference type="InterPro" id="IPR017438">
    <property type="entry name" value="ATP-NAD_kinase_N"/>
</dbReference>
<dbReference type="GO" id="GO:0005524">
    <property type="term" value="F:ATP binding"/>
    <property type="evidence" value="ECO:0007669"/>
    <property type="project" value="UniProtKB-KW"/>
</dbReference>
<evidence type="ECO:0000256" key="3">
    <source>
        <dbReference type="ARBA" id="ARBA00012389"/>
    </source>
</evidence>
<dbReference type="InterPro" id="IPR014729">
    <property type="entry name" value="Rossmann-like_a/b/a_fold"/>
</dbReference>
<keyword evidence="9" id="KW-0067">ATP-binding</keyword>
<evidence type="ECO:0000256" key="11">
    <source>
        <dbReference type="ARBA" id="ARBA00023027"/>
    </source>
</evidence>
<evidence type="ECO:0000256" key="12">
    <source>
        <dbReference type="ARBA" id="ARBA00047925"/>
    </source>
</evidence>
<comment type="catalytic activity">
    <reaction evidence="13">
        <text>nicotinate beta-D-ribonucleotide + ATP + H(+) = deamido-NAD(+) + diphosphate</text>
        <dbReference type="Rhea" id="RHEA:22860"/>
        <dbReference type="ChEBI" id="CHEBI:15378"/>
        <dbReference type="ChEBI" id="CHEBI:30616"/>
        <dbReference type="ChEBI" id="CHEBI:33019"/>
        <dbReference type="ChEBI" id="CHEBI:57502"/>
        <dbReference type="ChEBI" id="CHEBI:58437"/>
        <dbReference type="EC" id="2.7.7.18"/>
    </reaction>
</comment>
<dbReference type="Proteomes" id="UP000178367">
    <property type="component" value="Unassembled WGS sequence"/>
</dbReference>
<protein>
    <recommendedName>
        <fullName evidence="3">nicotinate-nucleotide adenylyltransferase</fullName>
        <ecNumber evidence="3">2.7.7.18</ecNumber>
    </recommendedName>
</protein>
<comment type="pathway">
    <text evidence="2">Cofactor biosynthesis; NAD(+) biosynthesis; deamido-NAD(+) from nicotinate D-ribonucleotide: step 1/1.</text>
</comment>
<keyword evidence="8" id="KW-0418">Kinase</keyword>
<proteinExistence type="predicted"/>
<evidence type="ECO:0000256" key="7">
    <source>
        <dbReference type="ARBA" id="ARBA00022741"/>
    </source>
</evidence>
<comment type="function">
    <text evidence="1">Catalyzes the reversible adenylation of nicotinate mononucleotide (NaMN) to nicotinic acid adenine dinucleotide (NaAD).</text>
</comment>
<dbReference type="GO" id="GO:0003951">
    <property type="term" value="F:NAD+ kinase activity"/>
    <property type="evidence" value="ECO:0007669"/>
    <property type="project" value="UniProtKB-EC"/>
</dbReference>
<evidence type="ECO:0000256" key="4">
    <source>
        <dbReference type="ARBA" id="ARBA00022642"/>
    </source>
</evidence>
<dbReference type="Gene3D" id="3.40.50.10330">
    <property type="entry name" value="Probable inorganic polyphosphate/atp-NAD kinase, domain 1"/>
    <property type="match status" value="1"/>
</dbReference>
<evidence type="ECO:0000256" key="13">
    <source>
        <dbReference type="ARBA" id="ARBA00048721"/>
    </source>
</evidence>
<evidence type="ECO:0000256" key="10">
    <source>
        <dbReference type="ARBA" id="ARBA00022857"/>
    </source>
</evidence>
<comment type="caution">
    <text evidence="15">The sequence shown here is derived from an EMBL/GenBank/DDBJ whole genome shotgun (WGS) entry which is preliminary data.</text>
</comment>
<gene>
    <name evidence="15" type="ORF">A2227_07345</name>
</gene>
<dbReference type="PANTHER" id="PTHR39321:SF3">
    <property type="entry name" value="PHOSPHOPANTETHEINE ADENYLYLTRANSFERASE"/>
    <property type="match status" value="1"/>
</dbReference>